<evidence type="ECO:0000313" key="2">
    <source>
        <dbReference type="Proteomes" id="UP000198623"/>
    </source>
</evidence>
<dbReference type="EMBL" id="FOOU01000005">
    <property type="protein sequence ID" value="SFG32816.1"/>
    <property type="molecule type" value="Genomic_DNA"/>
</dbReference>
<keyword evidence="2" id="KW-1185">Reference proteome</keyword>
<evidence type="ECO:0000313" key="1">
    <source>
        <dbReference type="EMBL" id="SFG32816.1"/>
    </source>
</evidence>
<dbReference type="Proteomes" id="UP000198623">
    <property type="component" value="Unassembled WGS sequence"/>
</dbReference>
<proteinExistence type="predicted"/>
<reference evidence="2" key="1">
    <citation type="submission" date="2016-10" db="EMBL/GenBank/DDBJ databases">
        <authorList>
            <person name="Varghese N."/>
            <person name="Submissions S."/>
        </authorList>
    </citation>
    <scope>NUCLEOTIDE SEQUENCE [LARGE SCALE GENOMIC DNA]</scope>
    <source>
        <strain evidence="2">CGMCC 1.10971</strain>
    </source>
</reference>
<sequence length="145" mass="17150">MSEYQIVKTIKIDGDFDGFDDEVLFKLMDGSYWIQNEYKYWYHYAYCPTVHILKSGNRHYIQVQGRNEIVSIRQISDITESQINGEFNGWEGETQYQLMNGEVWKQSTYNYDYTYAYMPVAIIYHAGSGYKMKVEGTIAEVQRIK</sequence>
<protein>
    <submittedName>
        <fullName evidence="1">Uncharacterized protein</fullName>
    </submittedName>
</protein>
<organism evidence="1 2">
    <name type="scientific">Neptunomonas qingdaonensis</name>
    <dbReference type="NCBI Taxonomy" id="1045558"/>
    <lineage>
        <taxon>Bacteria</taxon>
        <taxon>Pseudomonadati</taxon>
        <taxon>Pseudomonadota</taxon>
        <taxon>Gammaproteobacteria</taxon>
        <taxon>Oceanospirillales</taxon>
        <taxon>Oceanospirillaceae</taxon>
        <taxon>Neptunomonas</taxon>
    </lineage>
</organism>
<gene>
    <name evidence="1" type="ORF">SAMN05216175_105203</name>
</gene>
<dbReference type="AlphaFoldDB" id="A0A1I2R4W2"/>
<name>A0A1I2R4W2_9GAMM</name>
<dbReference type="OrthoDB" id="4750212at2"/>
<accession>A0A1I2R4W2</accession>
<dbReference type="RefSeq" id="WP_090727319.1">
    <property type="nucleotide sequence ID" value="NZ_FOOU01000005.1"/>
</dbReference>